<sequence length="840" mass="97927">MPEEEWLGGEGGGRGRRREEERKKRRVGAERPAEDADMLSLDDLESEPRSWTRGRENDSGEEEERAIRLSSTDHKDEQASNGQHRQDRERPLSAGIMLKPFSSEIASLSTFSSAGLGRILSRGDTILAVDGIHRTWKETASLLERCGDPIGETMSLLVARQNEHIQANIILSPKDRHEALMKLFDKLELLRTLQLIQVSSTVKFAYDAIGKIVVEKILKNDKVVSINDMSVDGLALERVKRIFQESIDVVCHLVLERDGNMIEASIKRSPQYTQKTINEICDMIENIEKERFSDLFQHFSSSRNYAEKKKGGSEFATEEPFAHSQQNGQKISSAFSFKTPSKSVRSGNLKDSKQGFSQSKAYKIVDTRCKKLLKHSFERFYFTSSNQRVHKHNSKKAYSYARRQGIKQAFAPWKDFHIQNLLRYKETQWISYTSVKVSRALSKFKIIRSFSTWAGLVHQQRRAMKISYHLANRRDRILLLSVLREIADHISRVKAKYHAAYLLHVLWTKRKMRALFEAFRVPCPEVKQRHAVTSEEVMISRGFEALRGRNDFLFTGLGRKVSQRMWEAMVIRRSQQQLKGYIAKVNLKLNADLMRRMMLLWYHHTFAAVRLSFKLNSFLGLRMKRELLSILTSWREMSTAKDRLVGRIRQLDLRRRVRVKSRVMFLFRARLDIKTLLFDPPPVTAPGQHNPDEGQVKLRTFDSWKDRAGRTRRYMFLDKLLEASTRTRILLVLFRWKFAVFTAFASEGLISHQHKSSRMSKAFFRWFAHTRITLSQLYQANKEEEEEEEERGPDLPWSAILRRAYAEDSTLVSENVIQRLQDFEERKLQFRAQIMEYGQY</sequence>
<evidence type="ECO:0000256" key="1">
    <source>
        <dbReference type="SAM" id="MobiDB-lite"/>
    </source>
</evidence>
<reference evidence="3" key="3">
    <citation type="submission" date="2015-06" db="UniProtKB">
        <authorList>
            <consortium name="EnsemblProtists"/>
        </authorList>
    </citation>
    <scope>IDENTIFICATION</scope>
</reference>
<dbReference type="PaxDb" id="55529-EKX47730"/>
<accession>L1JI09</accession>
<feature type="region of interest" description="Disordered" evidence="1">
    <location>
        <begin position="1"/>
        <end position="90"/>
    </location>
</feature>
<evidence type="ECO:0000313" key="3">
    <source>
        <dbReference type="EnsemblProtists" id="EKX47730"/>
    </source>
</evidence>
<name>L1JI09_GUITC</name>
<gene>
    <name evidence="2" type="ORF">GUITHDRAFT_137127</name>
</gene>
<proteinExistence type="predicted"/>
<evidence type="ECO:0008006" key="5">
    <source>
        <dbReference type="Google" id="ProtNLM"/>
    </source>
</evidence>
<dbReference type="RefSeq" id="XP_005834710.1">
    <property type="nucleotide sequence ID" value="XM_005834653.1"/>
</dbReference>
<dbReference type="Proteomes" id="UP000011087">
    <property type="component" value="Unassembled WGS sequence"/>
</dbReference>
<dbReference type="GeneID" id="17304580"/>
<feature type="compositionally biased region" description="Basic and acidic residues" evidence="1">
    <location>
        <begin position="17"/>
        <end position="34"/>
    </location>
</feature>
<dbReference type="AlphaFoldDB" id="L1JI09"/>
<reference evidence="2 4" key="1">
    <citation type="journal article" date="2012" name="Nature">
        <title>Algal genomes reveal evolutionary mosaicism and the fate of nucleomorphs.</title>
        <authorList>
            <consortium name="DOE Joint Genome Institute"/>
            <person name="Curtis B.A."/>
            <person name="Tanifuji G."/>
            <person name="Burki F."/>
            <person name="Gruber A."/>
            <person name="Irimia M."/>
            <person name="Maruyama S."/>
            <person name="Arias M.C."/>
            <person name="Ball S.G."/>
            <person name="Gile G.H."/>
            <person name="Hirakawa Y."/>
            <person name="Hopkins J.F."/>
            <person name="Kuo A."/>
            <person name="Rensing S.A."/>
            <person name="Schmutz J."/>
            <person name="Symeonidi A."/>
            <person name="Elias M."/>
            <person name="Eveleigh R.J."/>
            <person name="Herman E.K."/>
            <person name="Klute M.J."/>
            <person name="Nakayama T."/>
            <person name="Obornik M."/>
            <person name="Reyes-Prieto A."/>
            <person name="Armbrust E.V."/>
            <person name="Aves S.J."/>
            <person name="Beiko R.G."/>
            <person name="Coutinho P."/>
            <person name="Dacks J.B."/>
            <person name="Durnford D.G."/>
            <person name="Fast N.M."/>
            <person name="Green B.R."/>
            <person name="Grisdale C.J."/>
            <person name="Hempel F."/>
            <person name="Henrissat B."/>
            <person name="Hoppner M.P."/>
            <person name="Ishida K."/>
            <person name="Kim E."/>
            <person name="Koreny L."/>
            <person name="Kroth P.G."/>
            <person name="Liu Y."/>
            <person name="Malik S.B."/>
            <person name="Maier U.G."/>
            <person name="McRose D."/>
            <person name="Mock T."/>
            <person name="Neilson J.A."/>
            <person name="Onodera N.T."/>
            <person name="Poole A.M."/>
            <person name="Pritham E.J."/>
            <person name="Richards T.A."/>
            <person name="Rocap G."/>
            <person name="Roy S.W."/>
            <person name="Sarai C."/>
            <person name="Schaack S."/>
            <person name="Shirato S."/>
            <person name="Slamovits C.H."/>
            <person name="Spencer D.F."/>
            <person name="Suzuki S."/>
            <person name="Worden A.Z."/>
            <person name="Zauner S."/>
            <person name="Barry K."/>
            <person name="Bell C."/>
            <person name="Bharti A.K."/>
            <person name="Crow J.A."/>
            <person name="Grimwood J."/>
            <person name="Kramer R."/>
            <person name="Lindquist E."/>
            <person name="Lucas S."/>
            <person name="Salamov A."/>
            <person name="McFadden G.I."/>
            <person name="Lane C.E."/>
            <person name="Keeling P.J."/>
            <person name="Gray M.W."/>
            <person name="Grigoriev I.V."/>
            <person name="Archibald J.M."/>
        </authorList>
    </citation>
    <scope>NUCLEOTIDE SEQUENCE</scope>
    <source>
        <strain evidence="2 4">CCMP2712</strain>
    </source>
</reference>
<dbReference type="KEGG" id="gtt:GUITHDRAFT_137127"/>
<reference evidence="4" key="2">
    <citation type="submission" date="2012-11" db="EMBL/GenBank/DDBJ databases">
        <authorList>
            <person name="Kuo A."/>
            <person name="Curtis B.A."/>
            <person name="Tanifuji G."/>
            <person name="Burki F."/>
            <person name="Gruber A."/>
            <person name="Irimia M."/>
            <person name="Maruyama S."/>
            <person name="Arias M.C."/>
            <person name="Ball S.G."/>
            <person name="Gile G.H."/>
            <person name="Hirakawa Y."/>
            <person name="Hopkins J.F."/>
            <person name="Rensing S.A."/>
            <person name="Schmutz J."/>
            <person name="Symeonidi A."/>
            <person name="Elias M."/>
            <person name="Eveleigh R.J."/>
            <person name="Herman E.K."/>
            <person name="Klute M.J."/>
            <person name="Nakayama T."/>
            <person name="Obornik M."/>
            <person name="Reyes-Prieto A."/>
            <person name="Armbrust E.V."/>
            <person name="Aves S.J."/>
            <person name="Beiko R.G."/>
            <person name="Coutinho P."/>
            <person name="Dacks J.B."/>
            <person name="Durnford D.G."/>
            <person name="Fast N.M."/>
            <person name="Green B.R."/>
            <person name="Grisdale C."/>
            <person name="Hempe F."/>
            <person name="Henrissat B."/>
            <person name="Hoppner M.P."/>
            <person name="Ishida K.-I."/>
            <person name="Kim E."/>
            <person name="Koreny L."/>
            <person name="Kroth P.G."/>
            <person name="Liu Y."/>
            <person name="Malik S.-B."/>
            <person name="Maier U.G."/>
            <person name="McRose D."/>
            <person name="Mock T."/>
            <person name="Neilson J.A."/>
            <person name="Onodera N.T."/>
            <person name="Poole A.M."/>
            <person name="Pritham E.J."/>
            <person name="Richards T.A."/>
            <person name="Rocap G."/>
            <person name="Roy S.W."/>
            <person name="Sarai C."/>
            <person name="Schaack S."/>
            <person name="Shirato S."/>
            <person name="Slamovits C.H."/>
            <person name="Spencer D.F."/>
            <person name="Suzuki S."/>
            <person name="Worden A.Z."/>
            <person name="Zauner S."/>
            <person name="Barry K."/>
            <person name="Bell C."/>
            <person name="Bharti A.K."/>
            <person name="Crow J.A."/>
            <person name="Grimwood J."/>
            <person name="Kramer R."/>
            <person name="Lindquist E."/>
            <person name="Lucas S."/>
            <person name="Salamov A."/>
            <person name="McFadden G.I."/>
            <person name="Lane C.E."/>
            <person name="Keeling P.J."/>
            <person name="Gray M.W."/>
            <person name="Grigoriev I.V."/>
            <person name="Archibald J.M."/>
        </authorList>
    </citation>
    <scope>NUCLEOTIDE SEQUENCE</scope>
    <source>
        <strain evidence="4">CCMP2712</strain>
    </source>
</reference>
<evidence type="ECO:0000313" key="2">
    <source>
        <dbReference type="EMBL" id="EKX47730.1"/>
    </source>
</evidence>
<dbReference type="EnsemblProtists" id="EKX47730">
    <property type="protein sequence ID" value="EKX47730"/>
    <property type="gene ID" value="GUITHDRAFT_137127"/>
</dbReference>
<dbReference type="EMBL" id="JH992988">
    <property type="protein sequence ID" value="EKX47730.1"/>
    <property type="molecule type" value="Genomic_DNA"/>
</dbReference>
<dbReference type="HOGENOM" id="CLU_338731_0_0_1"/>
<keyword evidence="4" id="KW-1185">Reference proteome</keyword>
<feature type="compositionally biased region" description="Basic and acidic residues" evidence="1">
    <location>
        <begin position="65"/>
        <end position="90"/>
    </location>
</feature>
<feature type="compositionally biased region" description="Basic and acidic residues" evidence="1">
    <location>
        <begin position="46"/>
        <end position="58"/>
    </location>
</feature>
<protein>
    <recommendedName>
        <fullName evidence="5">PDZ domain-containing protein</fullName>
    </recommendedName>
</protein>
<feature type="compositionally biased region" description="Acidic residues" evidence="1">
    <location>
        <begin position="35"/>
        <end position="45"/>
    </location>
</feature>
<evidence type="ECO:0000313" key="4">
    <source>
        <dbReference type="Proteomes" id="UP000011087"/>
    </source>
</evidence>
<organism evidence="2">
    <name type="scientific">Guillardia theta (strain CCMP2712)</name>
    <name type="common">Cryptophyte</name>
    <dbReference type="NCBI Taxonomy" id="905079"/>
    <lineage>
        <taxon>Eukaryota</taxon>
        <taxon>Cryptophyceae</taxon>
        <taxon>Pyrenomonadales</taxon>
        <taxon>Geminigeraceae</taxon>
        <taxon>Guillardia</taxon>
    </lineage>
</organism>